<evidence type="ECO:0000313" key="1">
    <source>
        <dbReference type="EMBL" id="KAJ8400978.1"/>
    </source>
</evidence>
<proteinExistence type="predicted"/>
<reference evidence="1" key="1">
    <citation type="journal article" date="2023" name="Science">
        <title>Genome structures resolve the early diversification of teleost fishes.</title>
        <authorList>
            <person name="Parey E."/>
            <person name="Louis A."/>
            <person name="Montfort J."/>
            <person name="Bouchez O."/>
            <person name="Roques C."/>
            <person name="Iampietro C."/>
            <person name="Lluch J."/>
            <person name="Castinel A."/>
            <person name="Donnadieu C."/>
            <person name="Desvignes T."/>
            <person name="Floi Bucao C."/>
            <person name="Jouanno E."/>
            <person name="Wen M."/>
            <person name="Mejri S."/>
            <person name="Dirks R."/>
            <person name="Jansen H."/>
            <person name="Henkel C."/>
            <person name="Chen W.J."/>
            <person name="Zahm M."/>
            <person name="Cabau C."/>
            <person name="Klopp C."/>
            <person name="Thompson A.W."/>
            <person name="Robinson-Rechavi M."/>
            <person name="Braasch I."/>
            <person name="Lecointre G."/>
            <person name="Bobe J."/>
            <person name="Postlethwait J.H."/>
            <person name="Berthelot C."/>
            <person name="Roest Crollius H."/>
            <person name="Guiguen Y."/>
        </authorList>
    </citation>
    <scope>NUCLEOTIDE SEQUENCE</scope>
    <source>
        <strain evidence="1">NC1722</strain>
    </source>
</reference>
<organism evidence="1 2">
    <name type="scientific">Aldrovandia affinis</name>
    <dbReference type="NCBI Taxonomy" id="143900"/>
    <lineage>
        <taxon>Eukaryota</taxon>
        <taxon>Metazoa</taxon>
        <taxon>Chordata</taxon>
        <taxon>Craniata</taxon>
        <taxon>Vertebrata</taxon>
        <taxon>Euteleostomi</taxon>
        <taxon>Actinopterygii</taxon>
        <taxon>Neopterygii</taxon>
        <taxon>Teleostei</taxon>
        <taxon>Notacanthiformes</taxon>
        <taxon>Halosauridae</taxon>
        <taxon>Aldrovandia</taxon>
    </lineage>
</organism>
<dbReference type="Proteomes" id="UP001221898">
    <property type="component" value="Unassembled WGS sequence"/>
</dbReference>
<comment type="caution">
    <text evidence="1">The sequence shown here is derived from an EMBL/GenBank/DDBJ whole genome shotgun (WGS) entry which is preliminary data.</text>
</comment>
<dbReference type="AlphaFoldDB" id="A0AAD7WLB2"/>
<keyword evidence="2" id="KW-1185">Reference proteome</keyword>
<accession>A0AAD7WLB2</accession>
<protein>
    <submittedName>
        <fullName evidence="1">Uncharacterized protein</fullName>
    </submittedName>
</protein>
<name>A0AAD7WLB2_9TELE</name>
<dbReference type="EMBL" id="JAINUG010000073">
    <property type="protein sequence ID" value="KAJ8400978.1"/>
    <property type="molecule type" value="Genomic_DNA"/>
</dbReference>
<gene>
    <name evidence="1" type="ORF">AAFF_G00389350</name>
</gene>
<sequence>MQKREPPERGSRPAPLHAICLAAGGVMYSLAGSFRDNTCLPVISSSCTTGSAALQQHARGMLRCSNLQMGVASSSTRCYESTTYSPRANPLCLH</sequence>
<evidence type="ECO:0000313" key="2">
    <source>
        <dbReference type="Proteomes" id="UP001221898"/>
    </source>
</evidence>